<name>A0ABP3TMA3_9FLAO</name>
<accession>A0ABP3TMA3</accession>
<keyword evidence="2" id="KW-1185">Reference proteome</keyword>
<protein>
    <recommendedName>
        <fullName evidence="3">DNA alkylation repair enzyme</fullName>
    </recommendedName>
</protein>
<dbReference type="RefSeq" id="WP_343909802.1">
    <property type="nucleotide sequence ID" value="NZ_BAAAGE010000001.1"/>
</dbReference>
<dbReference type="EMBL" id="BAAAGE010000001">
    <property type="protein sequence ID" value="GAA0712469.1"/>
    <property type="molecule type" value="Genomic_DNA"/>
</dbReference>
<comment type="caution">
    <text evidence="1">The sequence shown here is derived from an EMBL/GenBank/DDBJ whole genome shotgun (WGS) entry which is preliminary data.</text>
</comment>
<evidence type="ECO:0000313" key="1">
    <source>
        <dbReference type="EMBL" id="GAA0712469.1"/>
    </source>
</evidence>
<evidence type="ECO:0000313" key="2">
    <source>
        <dbReference type="Proteomes" id="UP001501758"/>
    </source>
</evidence>
<sequence>MYKFYRHSNNQFVKEGILILEEAGAVQDTSGKIIHKKLSRTLFSPRKTLVVKVLRWLCEQEKETLVRKTLALGLLLAQTIKEQDRHYYDEVFALLFDRCHTIINQDKENVFLLARILGDMGDDHFDWEYAEKWYSKIAVHLSPKDIKENQIGLRSILSCALRGLSGLAMRKNNLELAWQYAMKDYELYSKMQKTHGQDILFCLKNLLQIAKKTGSIQKANEIKSQIDNLQKNPDDEDL</sequence>
<organism evidence="1 2">
    <name type="scientific">Aquimarina litoralis</name>
    <dbReference type="NCBI Taxonomy" id="584605"/>
    <lineage>
        <taxon>Bacteria</taxon>
        <taxon>Pseudomonadati</taxon>
        <taxon>Bacteroidota</taxon>
        <taxon>Flavobacteriia</taxon>
        <taxon>Flavobacteriales</taxon>
        <taxon>Flavobacteriaceae</taxon>
        <taxon>Aquimarina</taxon>
    </lineage>
</organism>
<proteinExistence type="predicted"/>
<evidence type="ECO:0008006" key="3">
    <source>
        <dbReference type="Google" id="ProtNLM"/>
    </source>
</evidence>
<gene>
    <name evidence="1" type="ORF">GCM10009430_02920</name>
</gene>
<reference evidence="2" key="1">
    <citation type="journal article" date="2019" name="Int. J. Syst. Evol. Microbiol.">
        <title>The Global Catalogue of Microorganisms (GCM) 10K type strain sequencing project: providing services to taxonomists for standard genome sequencing and annotation.</title>
        <authorList>
            <consortium name="The Broad Institute Genomics Platform"/>
            <consortium name="The Broad Institute Genome Sequencing Center for Infectious Disease"/>
            <person name="Wu L."/>
            <person name="Ma J."/>
        </authorList>
    </citation>
    <scope>NUCLEOTIDE SEQUENCE [LARGE SCALE GENOMIC DNA]</scope>
    <source>
        <strain evidence="2">JCM 15974</strain>
    </source>
</reference>
<dbReference type="Proteomes" id="UP001501758">
    <property type="component" value="Unassembled WGS sequence"/>
</dbReference>